<protein>
    <submittedName>
        <fullName evidence="2">Uncharacterized protein</fullName>
    </submittedName>
</protein>
<evidence type="ECO:0000313" key="3">
    <source>
        <dbReference type="Proteomes" id="UP000664654"/>
    </source>
</evidence>
<gene>
    <name evidence="2" type="ORF">J0A66_12525</name>
</gene>
<evidence type="ECO:0000313" key="2">
    <source>
        <dbReference type="EMBL" id="MBN7826055.1"/>
    </source>
</evidence>
<comment type="caution">
    <text evidence="2">The sequence shown here is derived from an EMBL/GenBank/DDBJ whole genome shotgun (WGS) entry which is preliminary data.</text>
</comment>
<dbReference type="AlphaFoldDB" id="A0A939DNW4"/>
<keyword evidence="3" id="KW-1185">Reference proteome</keyword>
<organism evidence="2 3">
    <name type="scientific">Bowmanella dokdonensis</name>
    <dbReference type="NCBI Taxonomy" id="751969"/>
    <lineage>
        <taxon>Bacteria</taxon>
        <taxon>Pseudomonadati</taxon>
        <taxon>Pseudomonadota</taxon>
        <taxon>Gammaproteobacteria</taxon>
        <taxon>Alteromonadales</taxon>
        <taxon>Alteromonadaceae</taxon>
        <taxon>Bowmanella</taxon>
    </lineage>
</organism>
<keyword evidence="1" id="KW-0732">Signal</keyword>
<proteinExistence type="predicted"/>
<feature type="signal peptide" evidence="1">
    <location>
        <begin position="1"/>
        <end position="19"/>
    </location>
</feature>
<accession>A0A939DNW4</accession>
<name>A0A939DNW4_9ALTE</name>
<reference evidence="2" key="1">
    <citation type="submission" date="2021-03" db="EMBL/GenBank/DDBJ databases">
        <title>novel species isolated from a fishpond in China.</title>
        <authorList>
            <person name="Lu H."/>
            <person name="Cai Z."/>
        </authorList>
    </citation>
    <scope>NUCLEOTIDE SEQUENCE</scope>
    <source>
        <strain evidence="2">JCM 30855</strain>
    </source>
</reference>
<dbReference type="EMBL" id="JAFKCV010000006">
    <property type="protein sequence ID" value="MBN7826055.1"/>
    <property type="molecule type" value="Genomic_DNA"/>
</dbReference>
<evidence type="ECO:0000256" key="1">
    <source>
        <dbReference type="SAM" id="SignalP"/>
    </source>
</evidence>
<dbReference type="RefSeq" id="WP_206574161.1">
    <property type="nucleotide sequence ID" value="NZ_JAFKCV010000006.1"/>
</dbReference>
<feature type="chain" id="PRO_5038103953" evidence="1">
    <location>
        <begin position="20"/>
        <end position="113"/>
    </location>
</feature>
<sequence length="113" mass="12076">MNKASVVALITGLAWSALAGAQVDPTRPPATIQEQSAGQPQNGGLPRVSAIFVGQAQRYVLVEGKVLHPGEFWGAWQLFSIGNDKATFRDGDRQVEVRILTTGSLKKGNFDGL</sequence>
<dbReference type="Proteomes" id="UP000664654">
    <property type="component" value="Unassembled WGS sequence"/>
</dbReference>